<dbReference type="SMART" id="SM00342">
    <property type="entry name" value="HTH_ARAC"/>
    <property type="match status" value="1"/>
</dbReference>
<evidence type="ECO:0000259" key="3">
    <source>
        <dbReference type="PROSITE" id="PS01124"/>
    </source>
</evidence>
<comment type="caution">
    <text evidence="4">The sequence shown here is derived from an EMBL/GenBank/DDBJ whole genome shotgun (WGS) entry which is preliminary data.</text>
</comment>
<evidence type="ECO:0000313" key="5">
    <source>
        <dbReference type="Proteomes" id="UP001652542"/>
    </source>
</evidence>
<accession>A0ABT2Z8U9</accession>
<dbReference type="InterPro" id="IPR052158">
    <property type="entry name" value="INH-QAR"/>
</dbReference>
<protein>
    <submittedName>
        <fullName evidence="4">Helix-turn-helix domain-containing protein</fullName>
    </submittedName>
</protein>
<dbReference type="EMBL" id="JAOWKY010000001">
    <property type="protein sequence ID" value="MCV2867575.1"/>
    <property type="molecule type" value="Genomic_DNA"/>
</dbReference>
<dbReference type="PANTHER" id="PTHR43130:SF3">
    <property type="entry name" value="HTH-TYPE TRANSCRIPTIONAL REGULATOR RV1931C"/>
    <property type="match status" value="1"/>
</dbReference>
<dbReference type="PANTHER" id="PTHR43130">
    <property type="entry name" value="ARAC-FAMILY TRANSCRIPTIONAL REGULATOR"/>
    <property type="match status" value="1"/>
</dbReference>
<dbReference type="SUPFAM" id="SSF52317">
    <property type="entry name" value="Class I glutamine amidotransferase-like"/>
    <property type="match status" value="1"/>
</dbReference>
<evidence type="ECO:0000256" key="2">
    <source>
        <dbReference type="ARBA" id="ARBA00023163"/>
    </source>
</evidence>
<name>A0ABT2Z8U9_9RHOB</name>
<evidence type="ECO:0000256" key="1">
    <source>
        <dbReference type="ARBA" id="ARBA00023015"/>
    </source>
</evidence>
<dbReference type="Pfam" id="PF01965">
    <property type="entry name" value="DJ-1_PfpI"/>
    <property type="match status" value="1"/>
</dbReference>
<dbReference type="RefSeq" id="WP_263733217.1">
    <property type="nucleotide sequence ID" value="NZ_JAOWKY010000001.1"/>
</dbReference>
<evidence type="ECO:0000313" key="4">
    <source>
        <dbReference type="EMBL" id="MCV2867575.1"/>
    </source>
</evidence>
<keyword evidence="5" id="KW-1185">Reference proteome</keyword>
<reference evidence="4 5" key="1">
    <citation type="submission" date="2022-10" db="EMBL/GenBank/DDBJ databases">
        <title>Defluviimonas sp. nov., isolated from ocean surface water.</title>
        <authorList>
            <person name="He W."/>
            <person name="Wang L."/>
            <person name="Zhang D.-F."/>
        </authorList>
    </citation>
    <scope>NUCLEOTIDE SEQUENCE [LARGE SCALE GENOMIC DNA]</scope>
    <source>
        <strain evidence="4 5">WL0002</strain>
    </source>
</reference>
<proteinExistence type="predicted"/>
<dbReference type="InterPro" id="IPR002818">
    <property type="entry name" value="DJ-1/PfpI"/>
</dbReference>
<dbReference type="SUPFAM" id="SSF46689">
    <property type="entry name" value="Homeodomain-like"/>
    <property type="match status" value="2"/>
</dbReference>
<organism evidence="4 5">
    <name type="scientific">Albidovulum marisflavi</name>
    <dbReference type="NCBI Taxonomy" id="2984159"/>
    <lineage>
        <taxon>Bacteria</taxon>
        <taxon>Pseudomonadati</taxon>
        <taxon>Pseudomonadota</taxon>
        <taxon>Alphaproteobacteria</taxon>
        <taxon>Rhodobacterales</taxon>
        <taxon>Paracoccaceae</taxon>
        <taxon>Albidovulum</taxon>
    </lineage>
</organism>
<sequence length="342" mass="37467">MITSGNGTTETLGFLLFPGFPMACLTSAIEPLRAANEITGRKEFAWKLVGESAAPVRSSAEVRFDPDMSLDEARGLDYLFFLSGPSGTFEDPRRSQAQVRWLDRSGVTIGAFSGGIFPLARTGLMEGRRCSVHWCYEAAFAAEFPLIDATQAAILRDRRRITVSGAGAVFDLMLRLIEERLGRPTMTEVACWFQHPFVRDENAVQTMPVAGAGGTETLLPAPVRAAIALFADHIEDPIQIADVATAVALSERQLERVFKAATGQTPLRYYRLMRLRRARQRVIFSNASLTEIAQSVGYSSSTELARYYAAAFGIGPREERRSLAGLRGLSGAMPPVPETRRA</sequence>
<dbReference type="InterPro" id="IPR009057">
    <property type="entry name" value="Homeodomain-like_sf"/>
</dbReference>
<dbReference type="Gene3D" id="3.40.50.880">
    <property type="match status" value="1"/>
</dbReference>
<dbReference type="Gene3D" id="1.10.10.60">
    <property type="entry name" value="Homeodomain-like"/>
    <property type="match status" value="1"/>
</dbReference>
<dbReference type="PROSITE" id="PS01124">
    <property type="entry name" value="HTH_ARAC_FAMILY_2"/>
    <property type="match status" value="1"/>
</dbReference>
<keyword evidence="1" id="KW-0805">Transcription regulation</keyword>
<gene>
    <name evidence="4" type="ORF">OEW28_02915</name>
</gene>
<dbReference type="CDD" id="cd03136">
    <property type="entry name" value="GATase1_AraC_ArgR_like"/>
    <property type="match status" value="1"/>
</dbReference>
<feature type="domain" description="HTH araC/xylS-type" evidence="3">
    <location>
        <begin position="224"/>
        <end position="322"/>
    </location>
</feature>
<dbReference type="InterPro" id="IPR029062">
    <property type="entry name" value="Class_I_gatase-like"/>
</dbReference>
<dbReference type="Proteomes" id="UP001652542">
    <property type="component" value="Unassembled WGS sequence"/>
</dbReference>
<dbReference type="Pfam" id="PF12833">
    <property type="entry name" value="HTH_18"/>
    <property type="match status" value="1"/>
</dbReference>
<keyword evidence="2" id="KW-0804">Transcription</keyword>
<dbReference type="InterPro" id="IPR018060">
    <property type="entry name" value="HTH_AraC"/>
</dbReference>